<dbReference type="eggNOG" id="ENOG5033ACF">
    <property type="taxonomic scope" value="Bacteria"/>
</dbReference>
<accession>K9WH40</accession>
<name>K9WH40_9CYAN</name>
<evidence type="ECO:0000313" key="1">
    <source>
        <dbReference type="EMBL" id="AFZ19518.1"/>
    </source>
</evidence>
<dbReference type="KEGG" id="mic:Mic7113_3801"/>
<gene>
    <name evidence="1" type="ORF">Mic7113_3801</name>
</gene>
<dbReference type="EMBL" id="CP003630">
    <property type="protein sequence ID" value="AFZ19518.1"/>
    <property type="molecule type" value="Genomic_DNA"/>
</dbReference>
<dbReference type="Proteomes" id="UP000010471">
    <property type="component" value="Chromosome"/>
</dbReference>
<reference evidence="1 2" key="1">
    <citation type="submission" date="2012-06" db="EMBL/GenBank/DDBJ databases">
        <title>Finished chromosome of genome of Microcoleus sp. PCC 7113.</title>
        <authorList>
            <consortium name="US DOE Joint Genome Institute"/>
            <person name="Gugger M."/>
            <person name="Coursin T."/>
            <person name="Rippka R."/>
            <person name="Tandeau De Marsac N."/>
            <person name="Huntemann M."/>
            <person name="Wei C.-L."/>
            <person name="Han J."/>
            <person name="Detter J.C."/>
            <person name="Han C."/>
            <person name="Tapia R."/>
            <person name="Chen A."/>
            <person name="Kyrpides N."/>
            <person name="Mavromatis K."/>
            <person name="Markowitz V."/>
            <person name="Szeto E."/>
            <person name="Ivanova N."/>
            <person name="Pagani I."/>
            <person name="Pati A."/>
            <person name="Goodwin L."/>
            <person name="Nordberg H.P."/>
            <person name="Cantor M.N."/>
            <person name="Hua S.X."/>
            <person name="Woyke T."/>
            <person name="Kerfeld C.A."/>
        </authorList>
    </citation>
    <scope>NUCLEOTIDE SEQUENCE [LARGE SCALE GENOMIC DNA]</scope>
    <source>
        <strain evidence="1 2">PCC 7113</strain>
    </source>
</reference>
<dbReference type="RefSeq" id="WP_015183659.1">
    <property type="nucleotide sequence ID" value="NC_019738.1"/>
</dbReference>
<organism evidence="1 2">
    <name type="scientific">Allocoleopsis franciscana PCC 7113</name>
    <dbReference type="NCBI Taxonomy" id="1173027"/>
    <lineage>
        <taxon>Bacteria</taxon>
        <taxon>Bacillati</taxon>
        <taxon>Cyanobacteriota</taxon>
        <taxon>Cyanophyceae</taxon>
        <taxon>Coleofasciculales</taxon>
        <taxon>Coleofasciculaceae</taxon>
        <taxon>Allocoleopsis</taxon>
        <taxon>Allocoleopsis franciscana</taxon>
    </lineage>
</organism>
<dbReference type="HOGENOM" id="CLU_1516225_0_0_3"/>
<protein>
    <submittedName>
        <fullName evidence="1">Uncharacterized protein</fullName>
    </submittedName>
</protein>
<dbReference type="OrthoDB" id="531681at2"/>
<dbReference type="AlphaFoldDB" id="K9WH40"/>
<proteinExistence type="predicted"/>
<sequence length="177" mass="19712">MLSTLPSRQSYFHRFRVTKALTPLSLGIVLLTSVGMPAQAQFGGFPTQSSTTQVIGSPIPSPVPVVPGTMIPSSLSPYNSNPYYNPNNSYYNPYNYNDYNQGIITPGSGVIRNSTLINPTVINSRITDSVLVDPVIIDSRGYSRSRFRQPSVIYNPPIYNRYNNRYNQPGVRIRIGY</sequence>
<keyword evidence="2" id="KW-1185">Reference proteome</keyword>
<evidence type="ECO:0000313" key="2">
    <source>
        <dbReference type="Proteomes" id="UP000010471"/>
    </source>
</evidence>